<dbReference type="PANTHER" id="PTHR46656">
    <property type="entry name" value="PUTATIVE-RELATED"/>
    <property type="match status" value="1"/>
</dbReference>
<reference evidence="2" key="1">
    <citation type="journal article" date="2020" name="Nature">
        <title>Giant virus diversity and host interactions through global metagenomics.</title>
        <authorList>
            <person name="Schulz F."/>
            <person name="Roux S."/>
            <person name="Paez-Espino D."/>
            <person name="Jungbluth S."/>
            <person name="Walsh D.A."/>
            <person name="Denef V.J."/>
            <person name="McMahon K.D."/>
            <person name="Konstantinidis K.T."/>
            <person name="Eloe-Fadrosh E.A."/>
            <person name="Kyrpides N.C."/>
            <person name="Woyke T."/>
        </authorList>
    </citation>
    <scope>NUCLEOTIDE SEQUENCE</scope>
    <source>
        <strain evidence="2">GVMAG-S-1101182-85</strain>
    </source>
</reference>
<accession>A0A6C0K8A5</accession>
<dbReference type="GO" id="GO:0016757">
    <property type="term" value="F:glycosyltransferase activity"/>
    <property type="evidence" value="ECO:0007669"/>
    <property type="project" value="InterPro"/>
</dbReference>
<dbReference type="Pfam" id="PF00534">
    <property type="entry name" value="Glycos_transf_1"/>
    <property type="match status" value="1"/>
</dbReference>
<proteinExistence type="predicted"/>
<dbReference type="Gene3D" id="3.40.50.11930">
    <property type="match status" value="1"/>
</dbReference>
<organism evidence="2">
    <name type="scientific">viral metagenome</name>
    <dbReference type="NCBI Taxonomy" id="1070528"/>
    <lineage>
        <taxon>unclassified sequences</taxon>
        <taxon>metagenomes</taxon>
        <taxon>organismal metagenomes</taxon>
    </lineage>
</organism>
<dbReference type="InterPro" id="IPR001296">
    <property type="entry name" value="Glyco_trans_1"/>
</dbReference>
<dbReference type="AlphaFoldDB" id="A0A6C0K8A5"/>
<dbReference type="PANTHER" id="PTHR46656:SF3">
    <property type="entry name" value="PUTATIVE-RELATED"/>
    <property type="match status" value="1"/>
</dbReference>
<sequence>MESLPPYLRSIDQMLTPMATASVTAPVAGTPMTTPVVAPVAMPTAIPVAAPAQSVTNPSFSFQTTPFTSAAGPISVAQPSNNKKLRFLQVSTHAHQFTGYSKVSYEIIKQLSLIPWLEVTHFGFQKHPQIPPNFRPYPSNITVLDAAEMEKPPQQGFGYAHLVEIIRAKKPHVVMIYNDMAVVSRFLEEIRKSGIVRTFKVWIYCDQVYDRQLQGMIDILNRDADRVFAFTDYWKKRLREQGVTRPLSILGHGFDPKLFFPIPRDLARKSLKMPEDAFVIMNLNRNQPRKCLDILIMAFVELVTKYPTKPIILLSISDKGEKGGWWLFEVFINELTDRGVPIEQFGNRLMISNQDMAFKDEDINVLYNIADVGISTAEGEGWGLCNFEQMGVGVPQVVPDVGGFKEFCTMENSVVVKPKHKLYLPSVYSPVGGVARRCDPHDICMALEEYVNDSEKKKRHGAKAKETVLGYTWEKVTKEFIGKLEEELKEL</sequence>
<dbReference type="CDD" id="cd03801">
    <property type="entry name" value="GT4_PimA-like"/>
    <property type="match status" value="1"/>
</dbReference>
<evidence type="ECO:0000313" key="2">
    <source>
        <dbReference type="EMBL" id="QHU13949.1"/>
    </source>
</evidence>
<dbReference type="SUPFAM" id="SSF53756">
    <property type="entry name" value="UDP-Glycosyltransferase/glycogen phosphorylase"/>
    <property type="match status" value="1"/>
</dbReference>
<evidence type="ECO:0000259" key="1">
    <source>
        <dbReference type="Pfam" id="PF00534"/>
    </source>
</evidence>
<protein>
    <recommendedName>
        <fullName evidence="1">Glycosyl transferase family 1 domain-containing protein</fullName>
    </recommendedName>
</protein>
<feature type="domain" description="Glycosyl transferase family 1" evidence="1">
    <location>
        <begin position="265"/>
        <end position="419"/>
    </location>
</feature>
<dbReference type="EMBL" id="MN740828">
    <property type="protein sequence ID" value="QHU13949.1"/>
    <property type="molecule type" value="Genomic_DNA"/>
</dbReference>
<dbReference type="Gene3D" id="3.40.50.2000">
    <property type="entry name" value="Glycogen Phosphorylase B"/>
    <property type="match status" value="1"/>
</dbReference>
<name>A0A6C0K8A5_9ZZZZ</name>